<sequence length="412" mass="44284">MQRRESLAPPAGLSGKRGLVVTQAASGLSARLQSWFPDREFIMRSQGQVRFVRISAKFQKRCAAGIAALGLVWTGTMATALANEWLQHQNAAELASREAKVATAESRVDAYRDDLSAVADDLTRRQDFIDDMVENHLGTLPTVGDVSGVQDSTAETRRTVDKVSVAIPEASGLAKMEARQLAFVEGLTRLADRRAAEAESAIRKLGLDPKAITRNARNEAMGGPFEAFSRGKDSLDPRFEKLGLSLARMSALERGLEGIPNVLPASIEMISSPFGFRRDPINGRAAMHSGLDFRGPVGTPIHAAAKGRVSFVGWKGGYGRVVEIRHGNGLMTRYAHMSAFGAKVGDKVNAGDVVGRIGSSGRSTGPHLHFEVRINNRAVNPRPMLEKGASLLGAKRVFEAKQGGDDHSATHG</sequence>
<dbReference type="Gene3D" id="2.70.70.10">
    <property type="entry name" value="Glucose Permease (Domain IIA)"/>
    <property type="match status" value="1"/>
</dbReference>
<evidence type="ECO:0000256" key="6">
    <source>
        <dbReference type="ARBA" id="ARBA00023049"/>
    </source>
</evidence>
<evidence type="ECO:0000259" key="7">
    <source>
        <dbReference type="Pfam" id="PF01551"/>
    </source>
</evidence>
<evidence type="ECO:0000256" key="4">
    <source>
        <dbReference type="ARBA" id="ARBA00022801"/>
    </source>
</evidence>
<keyword evidence="9" id="KW-1185">Reference proteome</keyword>
<dbReference type="GO" id="GO:0004222">
    <property type="term" value="F:metalloendopeptidase activity"/>
    <property type="evidence" value="ECO:0007669"/>
    <property type="project" value="TreeGrafter"/>
</dbReference>
<keyword evidence="5" id="KW-0862">Zinc</keyword>
<dbReference type="STRING" id="1348774.AB433_16305"/>
<evidence type="ECO:0000313" key="9">
    <source>
        <dbReference type="Proteomes" id="UP000035287"/>
    </source>
</evidence>
<dbReference type="GO" id="GO:0046872">
    <property type="term" value="F:metal ion binding"/>
    <property type="evidence" value="ECO:0007669"/>
    <property type="project" value="UniProtKB-KW"/>
</dbReference>
<reference evidence="8 9" key="1">
    <citation type="submission" date="2015-06" db="EMBL/GenBank/DDBJ databases">
        <authorList>
            <person name="Zeng Y."/>
            <person name="Huang Y."/>
        </authorList>
    </citation>
    <scope>NUCLEOTIDE SEQUENCE [LARGE SCALE GENOMIC DNA]</scope>
    <source>
        <strain evidence="8 9">PQ-2</strain>
    </source>
</reference>
<dbReference type="KEGG" id="cna:AB433_16305"/>
<dbReference type="GO" id="GO:0006508">
    <property type="term" value="P:proteolysis"/>
    <property type="evidence" value="ECO:0007669"/>
    <property type="project" value="UniProtKB-KW"/>
</dbReference>
<keyword evidence="3" id="KW-0479">Metal-binding</keyword>
<proteinExistence type="predicted"/>
<feature type="domain" description="M23ase beta-sheet core" evidence="7">
    <location>
        <begin position="287"/>
        <end position="381"/>
    </location>
</feature>
<dbReference type="FunFam" id="2.70.70.10:FF:000006">
    <property type="entry name" value="M23 family peptidase"/>
    <property type="match status" value="1"/>
</dbReference>
<evidence type="ECO:0000256" key="5">
    <source>
        <dbReference type="ARBA" id="ARBA00022833"/>
    </source>
</evidence>
<name>A0A0G3XKS2_9SPHN</name>
<dbReference type="InterPro" id="IPR050570">
    <property type="entry name" value="Cell_wall_metabolism_enzyme"/>
</dbReference>
<keyword evidence="6" id="KW-0482">Metalloprotease</keyword>
<dbReference type="Pfam" id="PF01551">
    <property type="entry name" value="Peptidase_M23"/>
    <property type="match status" value="1"/>
</dbReference>
<dbReference type="PANTHER" id="PTHR21666">
    <property type="entry name" value="PEPTIDASE-RELATED"/>
    <property type="match status" value="1"/>
</dbReference>
<gene>
    <name evidence="8" type="ORF">AB433_16305</name>
</gene>
<dbReference type="EMBL" id="CP011770">
    <property type="protein sequence ID" value="AKM11179.1"/>
    <property type="molecule type" value="Genomic_DNA"/>
</dbReference>
<evidence type="ECO:0000256" key="3">
    <source>
        <dbReference type="ARBA" id="ARBA00022723"/>
    </source>
</evidence>
<evidence type="ECO:0000256" key="2">
    <source>
        <dbReference type="ARBA" id="ARBA00022670"/>
    </source>
</evidence>
<dbReference type="PATRIC" id="fig|1348774.3.peg.3423"/>
<evidence type="ECO:0000256" key="1">
    <source>
        <dbReference type="ARBA" id="ARBA00001947"/>
    </source>
</evidence>
<dbReference type="SUPFAM" id="SSF51261">
    <property type="entry name" value="Duplicated hybrid motif"/>
    <property type="match status" value="1"/>
</dbReference>
<keyword evidence="4" id="KW-0378">Hydrolase</keyword>
<dbReference type="PANTHER" id="PTHR21666:SF288">
    <property type="entry name" value="CELL DIVISION PROTEIN YTFB"/>
    <property type="match status" value="1"/>
</dbReference>
<protein>
    <submittedName>
        <fullName evidence="8">Peptidase M23</fullName>
    </submittedName>
</protein>
<dbReference type="CDD" id="cd12797">
    <property type="entry name" value="M23_peptidase"/>
    <property type="match status" value="1"/>
</dbReference>
<keyword evidence="2" id="KW-0645">Protease</keyword>
<accession>A0A0G3XKS2</accession>
<dbReference type="Proteomes" id="UP000035287">
    <property type="component" value="Chromosome"/>
</dbReference>
<dbReference type="AlphaFoldDB" id="A0A0G3XKS2"/>
<comment type="cofactor">
    <cofactor evidence="1">
        <name>Zn(2+)</name>
        <dbReference type="ChEBI" id="CHEBI:29105"/>
    </cofactor>
</comment>
<evidence type="ECO:0000313" key="8">
    <source>
        <dbReference type="EMBL" id="AKM11179.1"/>
    </source>
</evidence>
<dbReference type="InterPro" id="IPR016047">
    <property type="entry name" value="M23ase_b-sheet_dom"/>
</dbReference>
<dbReference type="InterPro" id="IPR011055">
    <property type="entry name" value="Dup_hybrid_motif"/>
</dbReference>
<organism evidence="8 9">
    <name type="scientific">Croceicoccus naphthovorans</name>
    <dbReference type="NCBI Taxonomy" id="1348774"/>
    <lineage>
        <taxon>Bacteria</taxon>
        <taxon>Pseudomonadati</taxon>
        <taxon>Pseudomonadota</taxon>
        <taxon>Alphaproteobacteria</taxon>
        <taxon>Sphingomonadales</taxon>
        <taxon>Erythrobacteraceae</taxon>
        <taxon>Croceicoccus</taxon>
    </lineage>
</organism>